<dbReference type="AlphaFoldDB" id="A0AAW2RH85"/>
<comment type="similarity">
    <text evidence="9">Belongs to the splicing factor SR family. RS subfamily.</text>
</comment>
<name>A0AAW2RH85_9LAMI</name>
<proteinExistence type="inferred from homology"/>
<evidence type="ECO:0000259" key="12">
    <source>
        <dbReference type="PROSITE" id="PS50102"/>
    </source>
</evidence>
<dbReference type="InterPro" id="IPR000504">
    <property type="entry name" value="RRM_dom"/>
</dbReference>
<dbReference type="PANTHER" id="PTHR23147">
    <property type="entry name" value="SERINE/ARGININE RICH SPLICING FACTOR"/>
    <property type="match status" value="1"/>
</dbReference>
<dbReference type="FunFam" id="3.30.70.330:FF:000299">
    <property type="entry name" value="Serine/arginine-rich splicing factor RS31"/>
    <property type="match status" value="1"/>
</dbReference>
<evidence type="ECO:0000256" key="4">
    <source>
        <dbReference type="ARBA" id="ARBA00022728"/>
    </source>
</evidence>
<keyword evidence="5" id="KW-0677">Repeat</keyword>
<keyword evidence="7" id="KW-0508">mRNA splicing</keyword>
<evidence type="ECO:0000256" key="10">
    <source>
        <dbReference type="PROSITE-ProRule" id="PRU00176"/>
    </source>
</evidence>
<evidence type="ECO:0000256" key="8">
    <source>
        <dbReference type="ARBA" id="ARBA00023242"/>
    </source>
</evidence>
<dbReference type="Pfam" id="PF00076">
    <property type="entry name" value="RRM_1"/>
    <property type="match status" value="2"/>
</dbReference>
<evidence type="ECO:0000256" key="6">
    <source>
        <dbReference type="ARBA" id="ARBA00022884"/>
    </source>
</evidence>
<protein>
    <submittedName>
        <fullName evidence="13">Serine/arginine-rich splicing factor RS41</fullName>
    </submittedName>
</protein>
<dbReference type="GO" id="GO:0008380">
    <property type="term" value="P:RNA splicing"/>
    <property type="evidence" value="ECO:0007669"/>
    <property type="project" value="UniProtKB-KW"/>
</dbReference>
<keyword evidence="6 10" id="KW-0694">RNA-binding</keyword>
<keyword evidence="2" id="KW-0597">Phosphoprotein</keyword>
<evidence type="ECO:0000256" key="1">
    <source>
        <dbReference type="ARBA" id="ARBA00004324"/>
    </source>
</evidence>
<dbReference type="SUPFAM" id="SSF54928">
    <property type="entry name" value="RNA-binding domain, RBD"/>
    <property type="match status" value="1"/>
</dbReference>
<evidence type="ECO:0000256" key="11">
    <source>
        <dbReference type="SAM" id="MobiDB-lite"/>
    </source>
</evidence>
<sequence length="282" mass="33209">MSILQAIWFPSYHTGKSNWRLKNLVSAGTFRIMKPIFCGNLEFDARQSDVERLFRRYGRVDRVDMKSGFAFVYMEDERDAEDAIRKLDRIEFGRKGRRLRVEWTKQERGGKRPDSSRRSSASSRPSKTLFVINFDPINTRTRDLERHFEQYGRILNVRIRRNFAFIQYEMQEDATRALEATHMSKFMDRVISVEYAIRDDDDKRNGYSPDRRGGRDASPDRNYGRGRSPSPYRRDRGSPDYGHGSVPNSRSERRDSPDYGRGESPANDRYHSRTPPRERSRS</sequence>
<gene>
    <name evidence="13" type="ORF">Sangu_0023000</name>
</gene>
<keyword evidence="3" id="KW-0507">mRNA processing</keyword>
<feature type="region of interest" description="Disordered" evidence="11">
    <location>
        <begin position="103"/>
        <end position="124"/>
    </location>
</feature>
<keyword evidence="8" id="KW-0539">Nucleus</keyword>
<evidence type="ECO:0000256" key="7">
    <source>
        <dbReference type="ARBA" id="ARBA00023187"/>
    </source>
</evidence>
<dbReference type="GO" id="GO:0003723">
    <property type="term" value="F:RNA binding"/>
    <property type="evidence" value="ECO:0007669"/>
    <property type="project" value="UniProtKB-UniRule"/>
</dbReference>
<organism evidence="13">
    <name type="scientific">Sesamum angustifolium</name>
    <dbReference type="NCBI Taxonomy" id="2727405"/>
    <lineage>
        <taxon>Eukaryota</taxon>
        <taxon>Viridiplantae</taxon>
        <taxon>Streptophyta</taxon>
        <taxon>Embryophyta</taxon>
        <taxon>Tracheophyta</taxon>
        <taxon>Spermatophyta</taxon>
        <taxon>Magnoliopsida</taxon>
        <taxon>eudicotyledons</taxon>
        <taxon>Gunneridae</taxon>
        <taxon>Pentapetalae</taxon>
        <taxon>asterids</taxon>
        <taxon>lamiids</taxon>
        <taxon>Lamiales</taxon>
        <taxon>Pedaliaceae</taxon>
        <taxon>Sesamum</taxon>
    </lineage>
</organism>
<feature type="domain" description="RRM" evidence="12">
    <location>
        <begin position="127"/>
        <end position="198"/>
    </location>
</feature>
<reference evidence="13" key="2">
    <citation type="journal article" date="2024" name="Plant">
        <title>Genomic evolution and insights into agronomic trait innovations of Sesamum species.</title>
        <authorList>
            <person name="Miao H."/>
            <person name="Wang L."/>
            <person name="Qu L."/>
            <person name="Liu H."/>
            <person name="Sun Y."/>
            <person name="Le M."/>
            <person name="Wang Q."/>
            <person name="Wei S."/>
            <person name="Zheng Y."/>
            <person name="Lin W."/>
            <person name="Duan Y."/>
            <person name="Cao H."/>
            <person name="Xiong S."/>
            <person name="Wang X."/>
            <person name="Wei L."/>
            <person name="Li C."/>
            <person name="Ma Q."/>
            <person name="Ju M."/>
            <person name="Zhao R."/>
            <person name="Li G."/>
            <person name="Mu C."/>
            <person name="Tian Q."/>
            <person name="Mei H."/>
            <person name="Zhang T."/>
            <person name="Gao T."/>
            <person name="Zhang H."/>
        </authorList>
    </citation>
    <scope>NUCLEOTIDE SEQUENCE</scope>
    <source>
        <strain evidence="13">G01</strain>
    </source>
</reference>
<accession>A0AAW2RH85</accession>
<dbReference type="GO" id="GO:0016607">
    <property type="term" value="C:nuclear speck"/>
    <property type="evidence" value="ECO:0007669"/>
    <property type="project" value="UniProtKB-SubCell"/>
</dbReference>
<feature type="region of interest" description="Disordered" evidence="11">
    <location>
        <begin position="200"/>
        <end position="282"/>
    </location>
</feature>
<comment type="subcellular location">
    <subcellularLocation>
        <location evidence="1">Nucleus speckle</location>
    </subcellularLocation>
</comment>
<dbReference type="InterPro" id="IPR012677">
    <property type="entry name" value="Nucleotide-bd_a/b_plait_sf"/>
</dbReference>
<keyword evidence="4" id="KW-0747">Spliceosome</keyword>
<feature type="compositionally biased region" description="Basic and acidic residues" evidence="11">
    <location>
        <begin position="103"/>
        <end position="117"/>
    </location>
</feature>
<dbReference type="GO" id="GO:0005681">
    <property type="term" value="C:spliceosomal complex"/>
    <property type="evidence" value="ECO:0007669"/>
    <property type="project" value="UniProtKB-KW"/>
</dbReference>
<dbReference type="Gene3D" id="3.30.70.330">
    <property type="match status" value="2"/>
</dbReference>
<dbReference type="InterPro" id="IPR035979">
    <property type="entry name" value="RBD_domain_sf"/>
</dbReference>
<feature type="domain" description="RRM" evidence="12">
    <location>
        <begin position="34"/>
        <end position="106"/>
    </location>
</feature>
<comment type="caution">
    <text evidence="13">The sequence shown here is derived from an EMBL/GenBank/DDBJ whole genome shotgun (WGS) entry which is preliminary data.</text>
</comment>
<dbReference type="FunFam" id="3.30.70.330:FF:000294">
    <property type="entry name" value="Serine/arginine-rich splicing factor RS31"/>
    <property type="match status" value="1"/>
</dbReference>
<dbReference type="GO" id="GO:0006397">
    <property type="term" value="P:mRNA processing"/>
    <property type="evidence" value="ECO:0007669"/>
    <property type="project" value="UniProtKB-KW"/>
</dbReference>
<dbReference type="EMBL" id="JACGWK010000001">
    <property type="protein sequence ID" value="KAL0379587.1"/>
    <property type="molecule type" value="Genomic_DNA"/>
</dbReference>
<reference evidence="13" key="1">
    <citation type="submission" date="2020-06" db="EMBL/GenBank/DDBJ databases">
        <authorList>
            <person name="Li T."/>
            <person name="Hu X."/>
            <person name="Zhang T."/>
            <person name="Song X."/>
            <person name="Zhang H."/>
            <person name="Dai N."/>
            <person name="Sheng W."/>
            <person name="Hou X."/>
            <person name="Wei L."/>
        </authorList>
    </citation>
    <scope>NUCLEOTIDE SEQUENCE</scope>
    <source>
        <strain evidence="13">G01</strain>
        <tissue evidence="13">Leaf</tissue>
    </source>
</reference>
<feature type="compositionally biased region" description="Basic and acidic residues" evidence="11">
    <location>
        <begin position="200"/>
        <end position="223"/>
    </location>
</feature>
<dbReference type="PROSITE" id="PS50102">
    <property type="entry name" value="RRM"/>
    <property type="match status" value="2"/>
</dbReference>
<feature type="compositionally biased region" description="Basic and acidic residues" evidence="11">
    <location>
        <begin position="250"/>
        <end position="282"/>
    </location>
</feature>
<evidence type="ECO:0000256" key="3">
    <source>
        <dbReference type="ARBA" id="ARBA00022664"/>
    </source>
</evidence>
<evidence type="ECO:0000256" key="5">
    <source>
        <dbReference type="ARBA" id="ARBA00022737"/>
    </source>
</evidence>
<dbReference type="SMART" id="SM00360">
    <property type="entry name" value="RRM"/>
    <property type="match status" value="2"/>
</dbReference>
<evidence type="ECO:0000256" key="2">
    <source>
        <dbReference type="ARBA" id="ARBA00022553"/>
    </source>
</evidence>
<evidence type="ECO:0000256" key="9">
    <source>
        <dbReference type="ARBA" id="ARBA00061587"/>
    </source>
</evidence>
<dbReference type="InterPro" id="IPR050907">
    <property type="entry name" value="SRSF"/>
</dbReference>
<evidence type="ECO:0000313" key="13">
    <source>
        <dbReference type="EMBL" id="KAL0379587.1"/>
    </source>
</evidence>